<accession>A0A8D9G6B1</accession>
<proteinExistence type="predicted"/>
<dbReference type="Gramene" id="A06p19390.2_BraZ1">
    <property type="protein sequence ID" value="A06p19390.2_BraZ1.CDS"/>
    <property type="gene ID" value="A06g19390.2_BraZ1"/>
</dbReference>
<evidence type="ECO:0000313" key="2">
    <source>
        <dbReference type="Proteomes" id="UP000694005"/>
    </source>
</evidence>
<protein>
    <submittedName>
        <fullName evidence="1">Uncharacterized protein</fullName>
    </submittedName>
</protein>
<name>A0A8D9G6B1_BRACM</name>
<organism evidence="1 2">
    <name type="scientific">Brassica campestris</name>
    <name type="common">Field mustard</name>
    <dbReference type="NCBI Taxonomy" id="3711"/>
    <lineage>
        <taxon>Eukaryota</taxon>
        <taxon>Viridiplantae</taxon>
        <taxon>Streptophyta</taxon>
        <taxon>Embryophyta</taxon>
        <taxon>Tracheophyta</taxon>
        <taxon>Spermatophyta</taxon>
        <taxon>Magnoliopsida</taxon>
        <taxon>eudicotyledons</taxon>
        <taxon>Gunneridae</taxon>
        <taxon>Pentapetalae</taxon>
        <taxon>rosids</taxon>
        <taxon>malvids</taxon>
        <taxon>Brassicales</taxon>
        <taxon>Brassicaceae</taxon>
        <taxon>Brassiceae</taxon>
        <taxon>Brassica</taxon>
    </lineage>
</organism>
<reference evidence="1 2" key="1">
    <citation type="submission" date="2021-07" db="EMBL/GenBank/DDBJ databases">
        <authorList>
            <consortium name="Genoscope - CEA"/>
            <person name="William W."/>
        </authorList>
    </citation>
    <scope>NUCLEOTIDE SEQUENCE [LARGE SCALE GENOMIC DNA]</scope>
</reference>
<evidence type="ECO:0000313" key="1">
    <source>
        <dbReference type="EMBL" id="CAG7869699.1"/>
    </source>
</evidence>
<sequence length="128" mass="13636">ISAFFSGSGAWSVGETLQISDLGFINSDILFYLCPTGGLRWSHVELFDGGLLSSRLLFFYGVALPSLSFAPCCFSARLSCRRSSEALGRLETCLQLGAQAALFLGEAAPEVGVLSGPFCLYGILVQQV</sequence>
<dbReference type="Proteomes" id="UP000694005">
    <property type="component" value="Chromosome A06"/>
</dbReference>
<gene>
    <name evidence="1" type="ORF">BRAPAZ1V2_A06P19390.2</name>
</gene>
<dbReference type="AlphaFoldDB" id="A0A8D9G6B1"/>
<dbReference type="EMBL" id="LS974622">
    <property type="protein sequence ID" value="CAG7869699.1"/>
    <property type="molecule type" value="Genomic_DNA"/>
</dbReference>
<feature type="non-terminal residue" evidence="1">
    <location>
        <position position="1"/>
    </location>
</feature>